<evidence type="ECO:0000256" key="5">
    <source>
        <dbReference type="ARBA" id="ARBA00022692"/>
    </source>
</evidence>
<keyword evidence="7 11" id="KW-1133">Transmembrane helix</keyword>
<dbReference type="InterPro" id="IPR013657">
    <property type="entry name" value="SCL35B1-4/HUT1"/>
</dbReference>
<dbReference type="GO" id="GO:0005789">
    <property type="term" value="C:endoplasmic reticulum membrane"/>
    <property type="evidence" value="ECO:0007669"/>
    <property type="project" value="UniProtKB-SubCell"/>
</dbReference>
<keyword evidence="3" id="KW-0813">Transport</keyword>
<evidence type="ECO:0000256" key="7">
    <source>
        <dbReference type="ARBA" id="ARBA00022989"/>
    </source>
</evidence>
<feature type="transmembrane region" description="Helical" evidence="11">
    <location>
        <begin position="66"/>
        <end position="88"/>
    </location>
</feature>
<evidence type="ECO:0000256" key="3">
    <source>
        <dbReference type="ARBA" id="ARBA00022448"/>
    </source>
</evidence>
<evidence type="ECO:0000256" key="10">
    <source>
        <dbReference type="SAM" id="MobiDB-lite"/>
    </source>
</evidence>
<evidence type="ECO:0000256" key="11">
    <source>
        <dbReference type="SAM" id="Phobius"/>
    </source>
</evidence>
<evidence type="ECO:0000313" key="12">
    <source>
        <dbReference type="EMBL" id="EAQ89195.1"/>
    </source>
</evidence>
<evidence type="ECO:0000313" key="13">
    <source>
        <dbReference type="Proteomes" id="UP000001056"/>
    </source>
</evidence>
<evidence type="ECO:0000256" key="1">
    <source>
        <dbReference type="ARBA" id="ARBA00004477"/>
    </source>
</evidence>
<keyword evidence="6" id="KW-0256">Endoplasmic reticulum</keyword>
<gene>
    <name evidence="12" type="ORF">CHGG_05814</name>
</gene>
<protein>
    <recommendedName>
        <fullName evidence="9">UDP-galactose transporter homolog 1</fullName>
    </recommendedName>
</protein>
<keyword evidence="8 11" id="KW-0472">Membrane</keyword>
<comment type="similarity">
    <text evidence="2">Belongs to the nucleotide-sugar transporter family. SLC35B subfamily.</text>
</comment>
<dbReference type="STRING" id="306901.Q2H6A1"/>
<dbReference type="GO" id="GO:0005460">
    <property type="term" value="F:UDP-glucose transmembrane transporter activity"/>
    <property type="evidence" value="ECO:0007669"/>
    <property type="project" value="TreeGrafter"/>
</dbReference>
<dbReference type="HOGENOM" id="CLU_036019_0_2_1"/>
<dbReference type="PANTHER" id="PTHR10778">
    <property type="entry name" value="SOLUTE CARRIER FAMILY 35 MEMBER B"/>
    <property type="match status" value="1"/>
</dbReference>
<dbReference type="EMBL" id="CH408031">
    <property type="protein sequence ID" value="EAQ89195.1"/>
    <property type="molecule type" value="Genomic_DNA"/>
</dbReference>
<feature type="transmembrane region" description="Helical" evidence="11">
    <location>
        <begin position="202"/>
        <end position="223"/>
    </location>
</feature>
<dbReference type="OMA" id="CGAIGQV"/>
<feature type="transmembrane region" description="Helical" evidence="11">
    <location>
        <begin position="147"/>
        <end position="168"/>
    </location>
</feature>
<dbReference type="PANTHER" id="PTHR10778:SF10">
    <property type="entry name" value="SOLUTE CARRIER FAMILY 35 MEMBER B1"/>
    <property type="match status" value="1"/>
</dbReference>
<dbReference type="FunCoup" id="Q2H6A1">
    <property type="interactions" value="413"/>
</dbReference>
<feature type="transmembrane region" description="Helical" evidence="11">
    <location>
        <begin position="108"/>
        <end position="127"/>
    </location>
</feature>
<name>Q2H6A1_CHAGB</name>
<dbReference type="InterPro" id="IPR037185">
    <property type="entry name" value="EmrE-like"/>
</dbReference>
<dbReference type="Proteomes" id="UP000001056">
    <property type="component" value="Unassembled WGS sequence"/>
</dbReference>
<sequence>MARTKQATPLRREPSSEYSGKHDRLPRSREVSGIHEMEGKPSDMANGRETAPRADVKTPVVAKKEAGIVTLIIDVAGIYASFLTWAYLQEKLTTTTYGPASSPERFKFPVFLLTIQSLFASLGGKLFSIMTTPRGQPTPPLIPNREILFPLLLVAFTNALAAPFGYAALAHIDYITYILAKSCKLLPVMFLHITVFRKRYPLYKYLVVAAVTCGVAVFTLHSGSRKHKASSHSGQTAWGMLLLAVNLLFDGLTNSTQDYIFQNWRGYTGPQMMAANNLLGSVITGGYLVLSPWLVQTGLGEWFGMDVTGGGAGELQAALSFLARHPAVWRDVLGFALCGCVGQVFIFHTLSTFSSVLLVTVTVTRKMFTMILSVVAFGHRLSHMQWLGVGLVFGGIGVEAQIARREKLAKEAAKKKGGKSQ</sequence>
<dbReference type="GO" id="GO:0005459">
    <property type="term" value="F:UDP-galactose transmembrane transporter activity"/>
    <property type="evidence" value="ECO:0007669"/>
    <property type="project" value="EnsemblFungi"/>
</dbReference>
<feature type="transmembrane region" description="Helical" evidence="11">
    <location>
        <begin position="174"/>
        <end position="195"/>
    </location>
</feature>
<dbReference type="Pfam" id="PF08449">
    <property type="entry name" value="UAA"/>
    <property type="match status" value="1"/>
</dbReference>
<dbReference type="AlphaFoldDB" id="Q2H6A1"/>
<organism evidence="12 13">
    <name type="scientific">Chaetomium globosum (strain ATCC 6205 / CBS 148.51 / DSM 1962 / NBRC 6347 / NRRL 1970)</name>
    <name type="common">Soil fungus</name>
    <dbReference type="NCBI Taxonomy" id="306901"/>
    <lineage>
        <taxon>Eukaryota</taxon>
        <taxon>Fungi</taxon>
        <taxon>Dikarya</taxon>
        <taxon>Ascomycota</taxon>
        <taxon>Pezizomycotina</taxon>
        <taxon>Sordariomycetes</taxon>
        <taxon>Sordariomycetidae</taxon>
        <taxon>Sordariales</taxon>
        <taxon>Chaetomiaceae</taxon>
        <taxon>Chaetomium</taxon>
    </lineage>
</organism>
<dbReference type="VEuPathDB" id="FungiDB:CHGG_05814"/>
<dbReference type="eggNOG" id="KOG1581">
    <property type="taxonomic scope" value="Eukaryota"/>
</dbReference>
<reference evidence="13" key="1">
    <citation type="journal article" date="2015" name="Genome Announc.">
        <title>Draft genome sequence of the cellulolytic fungus Chaetomium globosum.</title>
        <authorList>
            <person name="Cuomo C.A."/>
            <person name="Untereiner W.A."/>
            <person name="Ma L.-J."/>
            <person name="Grabherr M."/>
            <person name="Birren B.W."/>
        </authorList>
    </citation>
    <scope>NUCLEOTIDE SEQUENCE [LARGE SCALE GENOMIC DNA]</scope>
    <source>
        <strain evidence="13">ATCC 6205 / CBS 148.51 / DSM 1962 / NBRC 6347 / NRRL 1970</strain>
    </source>
</reference>
<dbReference type="GO" id="GO:0120112">
    <property type="term" value="P:UDP-glucose transmembrane transport into endoplasmic reticulum"/>
    <property type="evidence" value="ECO:0007669"/>
    <property type="project" value="EnsemblFungi"/>
</dbReference>
<accession>Q2H6A1</accession>
<keyword evidence="4" id="KW-0762">Sugar transport</keyword>
<dbReference type="OrthoDB" id="1601at2759"/>
<keyword evidence="13" id="KW-1185">Reference proteome</keyword>
<dbReference type="InParanoid" id="Q2H6A1"/>
<comment type="subcellular location">
    <subcellularLocation>
        <location evidence="1">Endoplasmic reticulum membrane</location>
        <topology evidence="1">Multi-pass membrane protein</topology>
    </subcellularLocation>
</comment>
<evidence type="ECO:0000256" key="4">
    <source>
        <dbReference type="ARBA" id="ARBA00022597"/>
    </source>
</evidence>
<evidence type="ECO:0000256" key="6">
    <source>
        <dbReference type="ARBA" id="ARBA00022824"/>
    </source>
</evidence>
<evidence type="ECO:0000256" key="8">
    <source>
        <dbReference type="ARBA" id="ARBA00023136"/>
    </source>
</evidence>
<feature type="compositionally biased region" description="Basic and acidic residues" evidence="10">
    <location>
        <begin position="10"/>
        <end position="41"/>
    </location>
</feature>
<feature type="transmembrane region" description="Helical" evidence="11">
    <location>
        <begin position="235"/>
        <end position="253"/>
    </location>
</feature>
<dbReference type="SUPFAM" id="SSF103481">
    <property type="entry name" value="Multidrug resistance efflux transporter EmrE"/>
    <property type="match status" value="2"/>
</dbReference>
<evidence type="ECO:0000256" key="2">
    <source>
        <dbReference type="ARBA" id="ARBA00010694"/>
    </source>
</evidence>
<evidence type="ECO:0000256" key="9">
    <source>
        <dbReference type="ARBA" id="ARBA00041103"/>
    </source>
</evidence>
<dbReference type="GO" id="GO:0000139">
    <property type="term" value="C:Golgi membrane"/>
    <property type="evidence" value="ECO:0007669"/>
    <property type="project" value="TreeGrafter"/>
</dbReference>
<keyword evidence="5 11" id="KW-0812">Transmembrane</keyword>
<dbReference type="RefSeq" id="XP_001221909.1">
    <property type="nucleotide sequence ID" value="XM_001221908.1"/>
</dbReference>
<dbReference type="GeneID" id="4391290"/>
<feature type="region of interest" description="Disordered" evidence="10">
    <location>
        <begin position="1"/>
        <end position="53"/>
    </location>
</feature>
<proteinExistence type="inferred from homology"/>
<feature type="transmembrane region" description="Helical" evidence="11">
    <location>
        <begin position="274"/>
        <end position="295"/>
    </location>
</feature>